<feature type="chain" id="PRO_5005591676" description="Outer membrane protein beta-barrel domain-containing protein" evidence="1">
    <location>
        <begin position="20"/>
        <end position="327"/>
    </location>
</feature>
<comment type="caution">
    <text evidence="2">The sequence shown here is derived from an EMBL/GenBank/DDBJ whole genome shotgun (WGS) entry which is preliminary data.</text>
</comment>
<dbReference type="InterPro" id="IPR036709">
    <property type="entry name" value="Autotransporte_beta_dom_sf"/>
</dbReference>
<keyword evidence="1" id="KW-0732">Signal</keyword>
<dbReference type="OrthoDB" id="1093738at2"/>
<protein>
    <recommendedName>
        <fullName evidence="4">Outer membrane protein beta-barrel domain-containing protein</fullName>
    </recommendedName>
</protein>
<keyword evidence="3" id="KW-1185">Reference proteome</keyword>
<dbReference type="SUPFAM" id="SSF103515">
    <property type="entry name" value="Autotransporter"/>
    <property type="match status" value="1"/>
</dbReference>
<accession>A0A0L8V8E1</accession>
<reference evidence="3" key="1">
    <citation type="submission" date="2015-07" db="EMBL/GenBank/DDBJ databases">
        <title>Genome sequencing of Sunxiuqinia dokdonensis strain SK.</title>
        <authorList>
            <person name="Ahn S."/>
            <person name="Kim B.-C."/>
        </authorList>
    </citation>
    <scope>NUCLEOTIDE SEQUENCE [LARGE SCALE GENOMIC DNA]</scope>
    <source>
        <strain evidence="3">SK</strain>
    </source>
</reference>
<dbReference type="RefSeq" id="WP_053184155.1">
    <property type="nucleotide sequence ID" value="NZ_LGIA01000161.1"/>
</dbReference>
<dbReference type="Proteomes" id="UP000036958">
    <property type="component" value="Unassembled WGS sequence"/>
</dbReference>
<evidence type="ECO:0008006" key="4">
    <source>
        <dbReference type="Google" id="ProtNLM"/>
    </source>
</evidence>
<gene>
    <name evidence="2" type="ORF">NC99_27020</name>
</gene>
<evidence type="ECO:0000256" key="1">
    <source>
        <dbReference type="SAM" id="SignalP"/>
    </source>
</evidence>
<dbReference type="AlphaFoldDB" id="A0A0L8V8E1"/>
<sequence length="327" mass="36699">MKRLLPVLLFFMSLAATHAQDKIITIQKDTIECRIISVGAERISYEQKIAENYVAGKSIAIADVLQYFRAQHSDAVQGIVGLKVSRPKPERRYLLTVQGGLAHSFTEFAESKNYMTSIGISVSEADDYIGKLKNGYHLNAGFHYLLTNFLGVGADYSFFYSASEGEFLINGYGGMNLPVYAQMDLNEKVFTHFAGPSVLFQQFPDKERKLKISETLSPGIVMFRGESRGTEYQMYWGEDGYYYGEPPQYYDQANSVTKSTAFGVKGGLSVEYFVAPQLSAGLTGSFLWAKLQRISMKSLDYDVEDQKLENAVSVSRIDYGFSVRYSF</sequence>
<name>A0A0L8V8E1_9BACT</name>
<evidence type="ECO:0000313" key="3">
    <source>
        <dbReference type="Proteomes" id="UP000036958"/>
    </source>
</evidence>
<organism evidence="2 3">
    <name type="scientific">Sunxiuqinia dokdonensis</name>
    <dbReference type="NCBI Taxonomy" id="1409788"/>
    <lineage>
        <taxon>Bacteria</taxon>
        <taxon>Pseudomonadati</taxon>
        <taxon>Bacteroidota</taxon>
        <taxon>Bacteroidia</taxon>
        <taxon>Marinilabiliales</taxon>
        <taxon>Prolixibacteraceae</taxon>
        <taxon>Sunxiuqinia</taxon>
    </lineage>
</organism>
<dbReference type="EMBL" id="LGIA01000161">
    <property type="protein sequence ID" value="KOH44472.1"/>
    <property type="molecule type" value="Genomic_DNA"/>
</dbReference>
<proteinExistence type="predicted"/>
<feature type="signal peptide" evidence="1">
    <location>
        <begin position="1"/>
        <end position="19"/>
    </location>
</feature>
<evidence type="ECO:0000313" key="2">
    <source>
        <dbReference type="EMBL" id="KOH44472.1"/>
    </source>
</evidence>